<keyword evidence="2" id="KW-1185">Reference proteome</keyword>
<accession>A0ABY6D1J1</accession>
<dbReference type="RefSeq" id="WP_263051208.1">
    <property type="nucleotide sequence ID" value="NZ_CP106735.1"/>
</dbReference>
<organism evidence="1 2">
    <name type="scientific">Reichenbachiella carrageenanivorans</name>
    <dbReference type="NCBI Taxonomy" id="2979869"/>
    <lineage>
        <taxon>Bacteria</taxon>
        <taxon>Pseudomonadati</taxon>
        <taxon>Bacteroidota</taxon>
        <taxon>Cytophagia</taxon>
        <taxon>Cytophagales</taxon>
        <taxon>Reichenbachiellaceae</taxon>
        <taxon>Reichenbachiella</taxon>
    </lineage>
</organism>
<dbReference type="Pfam" id="PF21586">
    <property type="entry name" value="DraIII"/>
    <property type="match status" value="1"/>
</dbReference>
<dbReference type="EMBL" id="CP106735">
    <property type="protein sequence ID" value="UXX79470.1"/>
    <property type="molecule type" value="Genomic_DNA"/>
</dbReference>
<evidence type="ECO:0000313" key="2">
    <source>
        <dbReference type="Proteomes" id="UP001062165"/>
    </source>
</evidence>
<dbReference type="Proteomes" id="UP001062165">
    <property type="component" value="Chromosome"/>
</dbReference>
<name>A0ABY6D1J1_9BACT</name>
<proteinExistence type="predicted"/>
<protein>
    <submittedName>
        <fullName evidence="1">Uncharacterized protein</fullName>
    </submittedName>
</protein>
<sequence length="225" mass="25784">MKYCYKEISSRSKYDKLQIKKCHLEMGHTGSCSEFPFLEHLSKNFKRISDKIKRDSTMTTGAAWKSEDAGPNRILRWVMLASDENLKKFGINMENLKDGVVAKLREKAADYDSCIQVAIKLTWLVYQMEGAPKCPDNIKEYLESHFGEMSNITTCAICLDKIGFDLFHTAQRGKANLETCHLNPRMHDPMNVGFGHRECNIAQGNKTLDEFYEWIAAILTRSKNT</sequence>
<dbReference type="InterPro" id="IPR048434">
    <property type="entry name" value="DraIII-like"/>
</dbReference>
<evidence type="ECO:0000313" key="1">
    <source>
        <dbReference type="EMBL" id="UXX79470.1"/>
    </source>
</evidence>
<gene>
    <name evidence="1" type="ORF">N7E81_19165</name>
</gene>
<reference evidence="1" key="1">
    <citation type="submission" date="2022-10" db="EMBL/GenBank/DDBJ databases">
        <title>Comparative genomics and taxonomic characterization of three novel marine species of genus Reichenbachiella exhibiting antioxidant and polysaccharide degradation activities.</title>
        <authorList>
            <person name="Muhammad N."/>
            <person name="Lee Y.-J."/>
            <person name="Ko J."/>
            <person name="Kim S.-G."/>
        </authorList>
    </citation>
    <scope>NUCLEOTIDE SEQUENCE</scope>
    <source>
        <strain evidence="1">Wsw4-B4</strain>
    </source>
</reference>